<evidence type="ECO:0000313" key="7">
    <source>
        <dbReference type="EMBL" id="MFD2111832.1"/>
    </source>
</evidence>
<dbReference type="SUPFAM" id="SSF52172">
    <property type="entry name" value="CheY-like"/>
    <property type="match status" value="1"/>
</dbReference>
<dbReference type="SMART" id="SM00382">
    <property type="entry name" value="AAA"/>
    <property type="match status" value="1"/>
</dbReference>
<evidence type="ECO:0000256" key="3">
    <source>
        <dbReference type="ARBA" id="ARBA00023015"/>
    </source>
</evidence>
<comment type="caution">
    <text evidence="7">The sequence shown here is derived from an EMBL/GenBank/DDBJ whole genome shotgun (WGS) entry which is preliminary data.</text>
</comment>
<dbReference type="InterPro" id="IPR009057">
    <property type="entry name" value="Homeodomain-like_sf"/>
</dbReference>
<dbReference type="InterPro" id="IPR002078">
    <property type="entry name" value="Sigma_54_int"/>
</dbReference>
<dbReference type="Gene3D" id="1.10.10.60">
    <property type="entry name" value="Homeodomain-like"/>
    <property type="match status" value="1"/>
</dbReference>
<keyword evidence="3" id="KW-0805">Transcription regulation</keyword>
<keyword evidence="2" id="KW-0067">ATP-binding</keyword>
<dbReference type="SUPFAM" id="SSF52540">
    <property type="entry name" value="P-loop containing nucleoside triphosphate hydrolases"/>
    <property type="match status" value="1"/>
</dbReference>
<dbReference type="RefSeq" id="WP_386025585.1">
    <property type="nucleotide sequence ID" value="NZ_JBHUHX010000016.1"/>
</dbReference>
<proteinExistence type="predicted"/>
<protein>
    <submittedName>
        <fullName evidence="7">Sigma 54-interacting transcriptional regulator</fullName>
    </submittedName>
</protein>
<dbReference type="InterPro" id="IPR003593">
    <property type="entry name" value="AAA+_ATPase"/>
</dbReference>
<dbReference type="InterPro" id="IPR025943">
    <property type="entry name" value="Sigma_54_int_dom_ATP-bd_2"/>
</dbReference>
<keyword evidence="1" id="KW-0547">Nucleotide-binding</keyword>
<dbReference type="PROSITE" id="PS00676">
    <property type="entry name" value="SIGMA54_INTERACT_2"/>
    <property type="match status" value="1"/>
</dbReference>
<dbReference type="Pfam" id="PF25601">
    <property type="entry name" value="AAA_lid_14"/>
    <property type="match status" value="1"/>
</dbReference>
<dbReference type="Proteomes" id="UP001597337">
    <property type="component" value="Unassembled WGS sequence"/>
</dbReference>
<evidence type="ECO:0000256" key="1">
    <source>
        <dbReference type="ARBA" id="ARBA00022741"/>
    </source>
</evidence>
<dbReference type="SUPFAM" id="SSF46689">
    <property type="entry name" value="Homeodomain-like"/>
    <property type="match status" value="1"/>
</dbReference>
<dbReference type="InterPro" id="IPR058031">
    <property type="entry name" value="AAA_lid_NorR"/>
</dbReference>
<evidence type="ECO:0000256" key="4">
    <source>
        <dbReference type="ARBA" id="ARBA00023163"/>
    </source>
</evidence>
<dbReference type="CDD" id="cd00009">
    <property type="entry name" value="AAA"/>
    <property type="match status" value="1"/>
</dbReference>
<dbReference type="PANTHER" id="PTHR32071:SF120">
    <property type="entry name" value="TRANSCRIPTIONAL REGULATOR-RELATED"/>
    <property type="match status" value="1"/>
</dbReference>
<dbReference type="PANTHER" id="PTHR32071">
    <property type="entry name" value="TRANSCRIPTIONAL REGULATORY PROTEIN"/>
    <property type="match status" value="1"/>
</dbReference>
<keyword evidence="4" id="KW-0804">Transcription</keyword>
<dbReference type="Pfam" id="PF02954">
    <property type="entry name" value="HTH_8"/>
    <property type="match status" value="1"/>
</dbReference>
<sequence length="471" mass="52375">MRKLLVVSQAPLNNEIAETLKAKQWDVHEATDPEAARQLAEEQQFLVALAIFPEKKNAKGEERIRELVTCLPEIKWVAALAEQQIARHGMKHFIAERLYDFHVFPLEGDRISTVLGHAFGMAQIEQDLITMEPLTAPNRFGLIGESEVMLALYRMLQRAAESDVPVLITGPTGTGKELAARAIHDHSSRSKAPYVAINCAAIPPSLLQSELFGHEKGSFTSANNRKTGYIQSASGGTLFLDEIGDMPLESQATLLRFLEDKIVTPIGATRGVRVDVRVIASTNVDLEQAIQNKAFRADLYYRLAFLTIQTPNLNQREHDIQLLASYFLEQVATEAGIRNLKFSNEAIAALRLYHWPGNVRELRSVIFQAALSCDGTLIRPEHMKIQLEEPLPLAAASPPPEPQERHAAPNVQPYTMGTLKNAREQSEKHNLEFALARNASNVTRTAQELGVSRMTLYRLMAKHGVARNASN</sequence>
<feature type="domain" description="Sigma-54 factor interaction" evidence="6">
    <location>
        <begin position="142"/>
        <end position="371"/>
    </location>
</feature>
<evidence type="ECO:0000256" key="5">
    <source>
        <dbReference type="SAM" id="MobiDB-lite"/>
    </source>
</evidence>
<organism evidence="7 8">
    <name type="scientific">Thiorhodococcus fuscus</name>
    <dbReference type="NCBI Taxonomy" id="527200"/>
    <lineage>
        <taxon>Bacteria</taxon>
        <taxon>Pseudomonadati</taxon>
        <taxon>Pseudomonadota</taxon>
        <taxon>Gammaproteobacteria</taxon>
        <taxon>Chromatiales</taxon>
        <taxon>Chromatiaceae</taxon>
        <taxon>Thiorhodococcus</taxon>
    </lineage>
</organism>
<accession>A0ABW4Y6M1</accession>
<dbReference type="Pfam" id="PF00158">
    <property type="entry name" value="Sigma54_activat"/>
    <property type="match status" value="1"/>
</dbReference>
<gene>
    <name evidence="7" type="ORF">ACFSJC_08270</name>
</gene>
<evidence type="ECO:0000313" key="8">
    <source>
        <dbReference type="Proteomes" id="UP001597337"/>
    </source>
</evidence>
<dbReference type="InterPro" id="IPR045343">
    <property type="entry name" value="VpsR"/>
</dbReference>
<dbReference type="InterPro" id="IPR002197">
    <property type="entry name" value="HTH_Fis"/>
</dbReference>
<evidence type="ECO:0000256" key="2">
    <source>
        <dbReference type="ARBA" id="ARBA00022840"/>
    </source>
</evidence>
<dbReference type="PROSITE" id="PS50045">
    <property type="entry name" value="SIGMA54_INTERACT_4"/>
    <property type="match status" value="1"/>
</dbReference>
<name>A0ABW4Y6M1_9GAMM</name>
<dbReference type="InterPro" id="IPR027417">
    <property type="entry name" value="P-loop_NTPase"/>
</dbReference>
<dbReference type="InterPro" id="IPR011006">
    <property type="entry name" value="CheY-like_superfamily"/>
</dbReference>
<reference evidence="8" key="1">
    <citation type="journal article" date="2019" name="Int. J. Syst. Evol. Microbiol.">
        <title>The Global Catalogue of Microorganisms (GCM) 10K type strain sequencing project: providing services to taxonomists for standard genome sequencing and annotation.</title>
        <authorList>
            <consortium name="The Broad Institute Genomics Platform"/>
            <consortium name="The Broad Institute Genome Sequencing Center for Infectious Disease"/>
            <person name="Wu L."/>
            <person name="Ma J."/>
        </authorList>
    </citation>
    <scope>NUCLEOTIDE SEQUENCE [LARGE SCALE GENOMIC DNA]</scope>
    <source>
        <strain evidence="8">KACC 12597</strain>
    </source>
</reference>
<dbReference type="Gene3D" id="3.40.50.300">
    <property type="entry name" value="P-loop containing nucleotide triphosphate hydrolases"/>
    <property type="match status" value="1"/>
</dbReference>
<feature type="region of interest" description="Disordered" evidence="5">
    <location>
        <begin position="393"/>
        <end position="412"/>
    </location>
</feature>
<dbReference type="EMBL" id="JBHUHX010000016">
    <property type="protein sequence ID" value="MFD2111832.1"/>
    <property type="molecule type" value="Genomic_DNA"/>
</dbReference>
<evidence type="ECO:0000259" key="6">
    <source>
        <dbReference type="PROSITE" id="PS50045"/>
    </source>
</evidence>
<dbReference type="Pfam" id="PF20161">
    <property type="entry name" value="VpsR"/>
    <property type="match status" value="1"/>
</dbReference>
<keyword evidence="8" id="KW-1185">Reference proteome</keyword>
<dbReference type="Gene3D" id="1.10.8.60">
    <property type="match status" value="1"/>
</dbReference>